<dbReference type="RefSeq" id="WP_181522000.1">
    <property type="nucleotide sequence ID" value="NZ_JACDUM010000003.1"/>
</dbReference>
<dbReference type="SUPFAM" id="SSF53807">
    <property type="entry name" value="Helical backbone' metal receptor"/>
    <property type="match status" value="1"/>
</dbReference>
<dbReference type="GO" id="GO:0000272">
    <property type="term" value="P:polysaccharide catabolic process"/>
    <property type="evidence" value="ECO:0007669"/>
    <property type="project" value="InterPro"/>
</dbReference>
<dbReference type="SUPFAM" id="SSF63446">
    <property type="entry name" value="Type I dockerin domain"/>
    <property type="match status" value="1"/>
</dbReference>
<dbReference type="PANTHER" id="PTHR30535:SF34">
    <property type="entry name" value="MOLYBDATE-BINDING PROTEIN MOLA"/>
    <property type="match status" value="1"/>
</dbReference>
<protein>
    <submittedName>
        <fullName evidence="2">Iron complex transport system substrate-binding protein</fullName>
    </submittedName>
</protein>
<feature type="domain" description="Fe/B12 periplasmic-binding" evidence="1">
    <location>
        <begin position="165"/>
        <end position="374"/>
    </location>
</feature>
<evidence type="ECO:0000259" key="1">
    <source>
        <dbReference type="Pfam" id="PF01497"/>
    </source>
</evidence>
<dbReference type="EMBL" id="JACDUM010000003">
    <property type="protein sequence ID" value="MBA2860837.1"/>
    <property type="molecule type" value="Genomic_DNA"/>
</dbReference>
<reference evidence="2 3" key="1">
    <citation type="submission" date="2020-07" db="EMBL/GenBank/DDBJ databases">
        <title>Genomic Encyclopedia of Type Strains, Phase IV (KMG-V): Genome sequencing to study the core and pangenomes of soil and plant-associated prokaryotes.</title>
        <authorList>
            <person name="Whitman W."/>
        </authorList>
    </citation>
    <scope>NUCLEOTIDE SEQUENCE [LARGE SCALE GENOMIC DNA]</scope>
    <source>
        <strain evidence="2 3">C9</strain>
    </source>
</reference>
<evidence type="ECO:0000313" key="2">
    <source>
        <dbReference type="EMBL" id="MBA2860837.1"/>
    </source>
</evidence>
<dbReference type="AlphaFoldDB" id="A0A7J9PDT7"/>
<dbReference type="Gene3D" id="1.10.1330.10">
    <property type="entry name" value="Dockerin domain"/>
    <property type="match status" value="1"/>
</dbReference>
<comment type="caution">
    <text evidence="2">The sequence shown here is derived from an EMBL/GenBank/DDBJ whole genome shotgun (WGS) entry which is preliminary data.</text>
</comment>
<accession>A0A7J9PDT7</accession>
<proteinExistence type="predicted"/>
<gene>
    <name evidence="2" type="ORF">HNP91_001668</name>
</gene>
<dbReference type="PANTHER" id="PTHR30535">
    <property type="entry name" value="VITAMIN B12-BINDING PROTEIN"/>
    <property type="match status" value="1"/>
</dbReference>
<dbReference type="InterPro" id="IPR018247">
    <property type="entry name" value="EF_Hand_1_Ca_BS"/>
</dbReference>
<dbReference type="Pfam" id="PF01497">
    <property type="entry name" value="Peripla_BP_2"/>
    <property type="match status" value="1"/>
</dbReference>
<dbReference type="Proteomes" id="UP000568063">
    <property type="component" value="Unassembled WGS sequence"/>
</dbReference>
<sequence length="417" mass="47607">MKKIMALLTLAMIALMPSISAQTIGDVNGDDSISIADVVYLFKHRNVGLDVGDLNCDNSVNVVDVVYLFKNYDTFRDPVVFAENFEMDPHWNEGYCYIVDSQDNKFVILEEGETDPEIEGTTVLNLPLTSLVTMTNAPIVATADILNIDSCYDSIKGMPQTYTKYSDELLQRYNEGLIINSGTISEMDYDAVVSTDPDIVFLSYLTSQDTMEDKLNEMGILSARCHVYLEPTFIGRTEWIKYAAAFWGDENSEIIEEYFQETWQKRNELVRTTSTADDYPEVISFSLGSTYMSIYGAQQYYNRMVNEFGGEFIFNDIPGTASTRIDKEIFYERAQDSDVCIMRSFVEVTTVEELLALNPDFEDFESFKNGKFYVSCSDYYIQETKDPIGFMDDYARMIHPELFSGGDSNLKYHYKIQ</sequence>
<dbReference type="InterPro" id="IPR050902">
    <property type="entry name" value="ABC_Transporter_SBP"/>
</dbReference>
<organism evidence="2 3">
    <name type="scientific">Methanococcus maripaludis</name>
    <name type="common">Methanococcus deltae</name>
    <dbReference type="NCBI Taxonomy" id="39152"/>
    <lineage>
        <taxon>Archaea</taxon>
        <taxon>Methanobacteriati</taxon>
        <taxon>Methanobacteriota</taxon>
        <taxon>Methanomada group</taxon>
        <taxon>Methanococci</taxon>
        <taxon>Methanococcales</taxon>
        <taxon>Methanococcaceae</taxon>
        <taxon>Methanococcus</taxon>
    </lineage>
</organism>
<dbReference type="InterPro" id="IPR002491">
    <property type="entry name" value="ABC_transptr_periplasmic_BD"/>
</dbReference>
<dbReference type="PROSITE" id="PS00018">
    <property type="entry name" value="EF_HAND_1"/>
    <property type="match status" value="1"/>
</dbReference>
<dbReference type="InterPro" id="IPR036439">
    <property type="entry name" value="Dockerin_dom_sf"/>
</dbReference>
<name>A0A7J9PDT7_METMI</name>
<dbReference type="Gene3D" id="3.40.50.1980">
    <property type="entry name" value="Nitrogenase molybdenum iron protein domain"/>
    <property type="match status" value="2"/>
</dbReference>
<evidence type="ECO:0000313" key="3">
    <source>
        <dbReference type="Proteomes" id="UP000568063"/>
    </source>
</evidence>